<sequence length="353" mass="39310">MMGMAPMKAVVLVDPEFWFSCCKVDDVPLVFYGGAVVKGSAGWIGDPRAITVAMCFEFSPWPGYRRLAAVCLNCSRCPLSWFVAQGGFHIACCFHDVNRNADKRESECRPGPRSLSIGFHIWPRVDTPSHYRQRRDCRKGGSAAGVVCWKRKTRLQNSRAAHESTWPHPSDDDLISLDSPHSSQVYYGYFDPAIPMRRLAVRGSGGRDYSPPILANLVRFPAGSPPDFRKWESCPDDAAGRQVSSGISRFPPLLHSSAAPYLPRFTLIGSQDLDVKSRPNLFTHSANGCRLATSEVGKTRGPITRVGVNVQTSVLLEWRGKKPRSFREIRSNVPSVSRNVMKAAKHHRTKRGR</sequence>
<protein>
    <submittedName>
        <fullName evidence="1">Uncharacterized protein</fullName>
    </submittedName>
</protein>
<name>A0ABQ9IH71_9NEOP</name>
<reference evidence="1 2" key="1">
    <citation type="submission" date="2023-02" db="EMBL/GenBank/DDBJ databases">
        <title>LHISI_Scaffold_Assembly.</title>
        <authorList>
            <person name="Stuart O.P."/>
            <person name="Cleave R."/>
            <person name="Magrath M.J.L."/>
            <person name="Mikheyev A.S."/>
        </authorList>
    </citation>
    <scope>NUCLEOTIDE SEQUENCE [LARGE SCALE GENOMIC DNA]</scope>
    <source>
        <strain evidence="1">Daus_M_001</strain>
        <tissue evidence="1">Leg muscle</tissue>
    </source>
</reference>
<evidence type="ECO:0000313" key="2">
    <source>
        <dbReference type="Proteomes" id="UP001159363"/>
    </source>
</evidence>
<dbReference type="Proteomes" id="UP001159363">
    <property type="component" value="Chromosome 1"/>
</dbReference>
<proteinExistence type="predicted"/>
<accession>A0ABQ9IH71</accession>
<dbReference type="EMBL" id="JARBHB010000001">
    <property type="protein sequence ID" value="KAJ8896040.1"/>
    <property type="molecule type" value="Genomic_DNA"/>
</dbReference>
<evidence type="ECO:0000313" key="1">
    <source>
        <dbReference type="EMBL" id="KAJ8896040.1"/>
    </source>
</evidence>
<gene>
    <name evidence="1" type="ORF">PR048_001381</name>
</gene>
<keyword evidence="2" id="KW-1185">Reference proteome</keyword>
<organism evidence="1 2">
    <name type="scientific">Dryococelus australis</name>
    <dbReference type="NCBI Taxonomy" id="614101"/>
    <lineage>
        <taxon>Eukaryota</taxon>
        <taxon>Metazoa</taxon>
        <taxon>Ecdysozoa</taxon>
        <taxon>Arthropoda</taxon>
        <taxon>Hexapoda</taxon>
        <taxon>Insecta</taxon>
        <taxon>Pterygota</taxon>
        <taxon>Neoptera</taxon>
        <taxon>Polyneoptera</taxon>
        <taxon>Phasmatodea</taxon>
        <taxon>Verophasmatodea</taxon>
        <taxon>Anareolatae</taxon>
        <taxon>Phasmatidae</taxon>
        <taxon>Eurycanthinae</taxon>
        <taxon>Dryococelus</taxon>
    </lineage>
</organism>
<comment type="caution">
    <text evidence="1">The sequence shown here is derived from an EMBL/GenBank/DDBJ whole genome shotgun (WGS) entry which is preliminary data.</text>
</comment>